<name>A0A1G9DKZ7_9FLAO</name>
<proteinExistence type="predicted"/>
<dbReference type="EMBL" id="FNEZ01000015">
    <property type="protein sequence ID" value="SDK64504.1"/>
    <property type="molecule type" value="Genomic_DNA"/>
</dbReference>
<gene>
    <name evidence="1" type="ORF">SAMN04487935_3841</name>
</gene>
<accession>A0A1G9DKZ7</accession>
<feature type="non-terminal residue" evidence="1">
    <location>
        <position position="46"/>
    </location>
</feature>
<reference evidence="1 2" key="1">
    <citation type="submission" date="2016-10" db="EMBL/GenBank/DDBJ databases">
        <authorList>
            <person name="de Groot N.N."/>
        </authorList>
    </citation>
    <scope>NUCLEOTIDE SEQUENCE [LARGE SCALE GENOMIC DNA]</scope>
    <source>
        <strain evidence="1 2">CGMCC 1.10076</strain>
    </source>
</reference>
<dbReference type="Proteomes" id="UP000199580">
    <property type="component" value="Unassembled WGS sequence"/>
</dbReference>
<protein>
    <submittedName>
        <fullName evidence="1">Uncharacterized protein</fullName>
    </submittedName>
</protein>
<evidence type="ECO:0000313" key="2">
    <source>
        <dbReference type="Proteomes" id="UP000199580"/>
    </source>
</evidence>
<sequence length="46" mass="5454">MHERTTAAKRDCWFSVTGNFVFTKKVLSWQRKLSPLESQPRLSRET</sequence>
<dbReference type="AlphaFoldDB" id="A0A1G9DKZ7"/>
<dbReference type="STRING" id="1128970.SAMN04487935_3841"/>
<keyword evidence="2" id="KW-1185">Reference proteome</keyword>
<evidence type="ECO:0000313" key="1">
    <source>
        <dbReference type="EMBL" id="SDK64504.1"/>
    </source>
</evidence>
<organism evidence="1 2">
    <name type="scientific">Flavobacterium noncentrifugens</name>
    <dbReference type="NCBI Taxonomy" id="1128970"/>
    <lineage>
        <taxon>Bacteria</taxon>
        <taxon>Pseudomonadati</taxon>
        <taxon>Bacteroidota</taxon>
        <taxon>Flavobacteriia</taxon>
        <taxon>Flavobacteriales</taxon>
        <taxon>Flavobacteriaceae</taxon>
        <taxon>Flavobacterium</taxon>
    </lineage>
</organism>